<organism evidence="2 3">
    <name type="scientific">Hypothenemus hampei</name>
    <name type="common">Coffee berry borer</name>
    <dbReference type="NCBI Taxonomy" id="57062"/>
    <lineage>
        <taxon>Eukaryota</taxon>
        <taxon>Metazoa</taxon>
        <taxon>Ecdysozoa</taxon>
        <taxon>Arthropoda</taxon>
        <taxon>Hexapoda</taxon>
        <taxon>Insecta</taxon>
        <taxon>Pterygota</taxon>
        <taxon>Neoptera</taxon>
        <taxon>Endopterygota</taxon>
        <taxon>Coleoptera</taxon>
        <taxon>Polyphaga</taxon>
        <taxon>Cucujiformia</taxon>
        <taxon>Curculionidae</taxon>
        <taxon>Scolytinae</taxon>
        <taxon>Hypothenemus</taxon>
    </lineage>
</organism>
<evidence type="ECO:0000256" key="1">
    <source>
        <dbReference type="SAM" id="MobiDB-lite"/>
    </source>
</evidence>
<dbReference type="Proteomes" id="UP001566132">
    <property type="component" value="Unassembled WGS sequence"/>
</dbReference>
<gene>
    <name evidence="2" type="ORF">ABEB36_005773</name>
</gene>
<evidence type="ECO:0000313" key="2">
    <source>
        <dbReference type="EMBL" id="KAL1506403.1"/>
    </source>
</evidence>
<feature type="compositionally biased region" description="Polar residues" evidence="1">
    <location>
        <begin position="135"/>
        <end position="145"/>
    </location>
</feature>
<protein>
    <submittedName>
        <fullName evidence="2">Uncharacterized protein</fullName>
    </submittedName>
</protein>
<dbReference type="AlphaFoldDB" id="A0ABD1EZH5"/>
<accession>A0ABD1EZH5</accession>
<sequence>MKIMTRRMKNRNILDFPFRTVWEPQNEFDSPIDQYLGENIHGKTQGKDLSCSSDSNGDLTDFNIKLSASSSSSSLSWSEEYEAEISKRVQTELEKLDRVFQGLETNPETYDLDEIALWKRYFPRVYILGVVTPTNSTENSDAGSSTDEENNIQKDVNKNVVFRRQASLSNKLQMKTFSNDTHTRDYSSLPRKSTNVEYSYHPEVSVKSSDVRHRLEYRSLPFITASPIKACQETSKKSSKSLLLPPIENSFRSISATPRQASIRNKYITSSSKKNLEVAKLKNDLFKLFNNIPLSNR</sequence>
<proteinExistence type="predicted"/>
<feature type="region of interest" description="Disordered" evidence="1">
    <location>
        <begin position="135"/>
        <end position="155"/>
    </location>
</feature>
<dbReference type="EMBL" id="JBDJPC010000004">
    <property type="protein sequence ID" value="KAL1506403.1"/>
    <property type="molecule type" value="Genomic_DNA"/>
</dbReference>
<name>A0ABD1EZH5_HYPHA</name>
<comment type="caution">
    <text evidence="2">The sequence shown here is derived from an EMBL/GenBank/DDBJ whole genome shotgun (WGS) entry which is preliminary data.</text>
</comment>
<reference evidence="2 3" key="1">
    <citation type="submission" date="2024-05" db="EMBL/GenBank/DDBJ databases">
        <title>Genetic variation in Jamaican populations of the coffee berry borer (Hypothenemus hampei).</title>
        <authorList>
            <person name="Errbii M."/>
            <person name="Myrie A."/>
        </authorList>
    </citation>
    <scope>NUCLEOTIDE SEQUENCE [LARGE SCALE GENOMIC DNA]</scope>
    <source>
        <strain evidence="2">JA-Hopewell-2020-01-JO</strain>
        <tissue evidence="2">Whole body</tissue>
    </source>
</reference>
<keyword evidence="3" id="KW-1185">Reference proteome</keyword>
<evidence type="ECO:0000313" key="3">
    <source>
        <dbReference type="Proteomes" id="UP001566132"/>
    </source>
</evidence>